<name>A0A4Y6PMD6_PERCE</name>
<keyword evidence="4" id="KW-0804">Transcription</keyword>
<dbReference type="InterPro" id="IPR000847">
    <property type="entry name" value="LysR_HTH_N"/>
</dbReference>
<comment type="similarity">
    <text evidence="1">Belongs to the LysR transcriptional regulatory family.</text>
</comment>
<dbReference type="EMBL" id="CP041186">
    <property type="protein sequence ID" value="QDG49383.1"/>
    <property type="molecule type" value="Genomic_DNA"/>
</dbReference>
<organism evidence="6 7">
    <name type="scientific">Persicimonas caeni</name>
    <dbReference type="NCBI Taxonomy" id="2292766"/>
    <lineage>
        <taxon>Bacteria</taxon>
        <taxon>Deltaproteobacteria</taxon>
        <taxon>Bradymonadales</taxon>
        <taxon>Bradymonadaceae</taxon>
        <taxon>Persicimonas</taxon>
    </lineage>
</organism>
<evidence type="ECO:0000256" key="4">
    <source>
        <dbReference type="ARBA" id="ARBA00023163"/>
    </source>
</evidence>
<dbReference type="RefSeq" id="WP_141195881.1">
    <property type="nucleotide sequence ID" value="NZ_CP041186.1"/>
</dbReference>
<dbReference type="PRINTS" id="PR00039">
    <property type="entry name" value="HTHLYSR"/>
</dbReference>
<keyword evidence="7" id="KW-1185">Reference proteome</keyword>
<dbReference type="GO" id="GO:0006351">
    <property type="term" value="P:DNA-templated transcription"/>
    <property type="evidence" value="ECO:0007669"/>
    <property type="project" value="TreeGrafter"/>
</dbReference>
<dbReference type="GO" id="GO:0003700">
    <property type="term" value="F:DNA-binding transcription factor activity"/>
    <property type="evidence" value="ECO:0007669"/>
    <property type="project" value="InterPro"/>
</dbReference>
<protein>
    <submittedName>
        <fullName evidence="6">LysR family transcriptional regulator</fullName>
    </submittedName>
</protein>
<evidence type="ECO:0000259" key="5">
    <source>
        <dbReference type="PROSITE" id="PS50931"/>
    </source>
</evidence>
<dbReference type="Pfam" id="PF00126">
    <property type="entry name" value="HTH_1"/>
    <property type="match status" value="1"/>
</dbReference>
<dbReference type="Gene3D" id="3.40.190.290">
    <property type="match status" value="1"/>
</dbReference>
<dbReference type="Proteomes" id="UP000315995">
    <property type="component" value="Chromosome"/>
</dbReference>
<evidence type="ECO:0000313" key="7">
    <source>
        <dbReference type="Proteomes" id="UP000315995"/>
    </source>
</evidence>
<keyword evidence="3" id="KW-0238">DNA-binding</keyword>
<dbReference type="InterPro" id="IPR058163">
    <property type="entry name" value="LysR-type_TF_proteobact-type"/>
</dbReference>
<dbReference type="InterPro" id="IPR005119">
    <property type="entry name" value="LysR_subst-bd"/>
</dbReference>
<keyword evidence="2" id="KW-0805">Transcription regulation</keyword>
<dbReference type="Gene3D" id="1.10.10.10">
    <property type="entry name" value="Winged helix-like DNA-binding domain superfamily/Winged helix DNA-binding domain"/>
    <property type="match status" value="1"/>
</dbReference>
<gene>
    <name evidence="6" type="ORF">FIV42_01115</name>
</gene>
<dbReference type="Pfam" id="PF03466">
    <property type="entry name" value="LysR_substrate"/>
    <property type="match status" value="1"/>
</dbReference>
<feature type="domain" description="HTH lysR-type" evidence="5">
    <location>
        <begin position="4"/>
        <end position="61"/>
    </location>
</feature>
<dbReference type="InterPro" id="IPR036388">
    <property type="entry name" value="WH-like_DNA-bd_sf"/>
</dbReference>
<dbReference type="InterPro" id="IPR036390">
    <property type="entry name" value="WH_DNA-bd_sf"/>
</dbReference>
<dbReference type="GO" id="GO:0043565">
    <property type="term" value="F:sequence-specific DNA binding"/>
    <property type="evidence" value="ECO:0007669"/>
    <property type="project" value="TreeGrafter"/>
</dbReference>
<sequence length="294" mass="32109">MNDIDWNLLRTFLRVAEEGSFTGAAEVLGISQPTVSRQMQQLEETLSVPLFIRHARGFELTDRGQDLLAAAREVEQGVAGFLRRAGGLTREVRGAVRISASGPVAVHILPPCLASLRQDYPELTFELVVDNKASNLLRREADIAVRLFRPEQLDIVCTKAGEAEVGLCASRDYLDRRGRPTSVAELAGHDIIGEDRGTQVDAALAKMGLSPEPTDYSMRTDSYLAHLSAIRAGLGIGGAQVDLFADDSHVERVLPELMLGAMPFWVAMHGEVRNSAAIRVVYDALVDHLRARNA</sequence>
<accession>A0A5B8XYW7</accession>
<dbReference type="PROSITE" id="PS50931">
    <property type="entry name" value="HTH_LYSR"/>
    <property type="match status" value="1"/>
</dbReference>
<dbReference type="PANTHER" id="PTHR30537:SF3">
    <property type="entry name" value="TRANSCRIPTIONAL REGULATORY PROTEIN"/>
    <property type="match status" value="1"/>
</dbReference>
<dbReference type="AlphaFoldDB" id="A0A4Y6PMD6"/>
<accession>A0A4Y6PMD6</accession>
<evidence type="ECO:0000256" key="2">
    <source>
        <dbReference type="ARBA" id="ARBA00023015"/>
    </source>
</evidence>
<dbReference type="FunFam" id="1.10.10.10:FF:000001">
    <property type="entry name" value="LysR family transcriptional regulator"/>
    <property type="match status" value="1"/>
</dbReference>
<proteinExistence type="inferred from homology"/>
<evidence type="ECO:0000256" key="3">
    <source>
        <dbReference type="ARBA" id="ARBA00023125"/>
    </source>
</evidence>
<evidence type="ECO:0000256" key="1">
    <source>
        <dbReference type="ARBA" id="ARBA00009437"/>
    </source>
</evidence>
<reference evidence="6 7" key="1">
    <citation type="submission" date="2019-06" db="EMBL/GenBank/DDBJ databases">
        <title>Persicimonas caeni gen. nov., sp. nov., a predatory bacterium isolated from solar saltern.</title>
        <authorList>
            <person name="Wang S."/>
        </authorList>
    </citation>
    <scope>NUCLEOTIDE SEQUENCE [LARGE SCALE GENOMIC DNA]</scope>
    <source>
        <strain evidence="6 7">YN101</strain>
    </source>
</reference>
<dbReference type="PANTHER" id="PTHR30537">
    <property type="entry name" value="HTH-TYPE TRANSCRIPTIONAL REGULATOR"/>
    <property type="match status" value="1"/>
</dbReference>
<dbReference type="SUPFAM" id="SSF53850">
    <property type="entry name" value="Periplasmic binding protein-like II"/>
    <property type="match status" value="1"/>
</dbReference>
<evidence type="ECO:0000313" key="6">
    <source>
        <dbReference type="EMBL" id="QDG49383.1"/>
    </source>
</evidence>
<dbReference type="OrthoDB" id="9796526at2"/>
<dbReference type="SUPFAM" id="SSF46785">
    <property type="entry name" value="Winged helix' DNA-binding domain"/>
    <property type="match status" value="1"/>
</dbReference>